<dbReference type="Proteomes" id="UP001174136">
    <property type="component" value="Unassembled WGS sequence"/>
</dbReference>
<dbReference type="EMBL" id="JAOPHQ010003740">
    <property type="protein sequence ID" value="KAK0141780.1"/>
    <property type="molecule type" value="Genomic_DNA"/>
</dbReference>
<comment type="caution">
    <text evidence="2">The sequence shown here is derived from an EMBL/GenBank/DDBJ whole genome shotgun (WGS) entry which is preliminary data.</text>
</comment>
<gene>
    <name evidence="2" type="ORF">N1851_020553</name>
</gene>
<protein>
    <submittedName>
        <fullName evidence="2">Uncharacterized protein</fullName>
    </submittedName>
</protein>
<evidence type="ECO:0000256" key="1">
    <source>
        <dbReference type="SAM" id="MobiDB-lite"/>
    </source>
</evidence>
<proteinExistence type="predicted"/>
<organism evidence="2 3">
    <name type="scientific">Merluccius polli</name>
    <name type="common">Benguela hake</name>
    <name type="synonym">Merluccius cadenati</name>
    <dbReference type="NCBI Taxonomy" id="89951"/>
    <lineage>
        <taxon>Eukaryota</taxon>
        <taxon>Metazoa</taxon>
        <taxon>Chordata</taxon>
        <taxon>Craniata</taxon>
        <taxon>Vertebrata</taxon>
        <taxon>Euteleostomi</taxon>
        <taxon>Actinopterygii</taxon>
        <taxon>Neopterygii</taxon>
        <taxon>Teleostei</taxon>
        <taxon>Neoteleostei</taxon>
        <taxon>Acanthomorphata</taxon>
        <taxon>Zeiogadaria</taxon>
        <taxon>Gadariae</taxon>
        <taxon>Gadiformes</taxon>
        <taxon>Gadoidei</taxon>
        <taxon>Merlucciidae</taxon>
        <taxon>Merluccius</taxon>
    </lineage>
</organism>
<feature type="region of interest" description="Disordered" evidence="1">
    <location>
        <begin position="1"/>
        <end position="75"/>
    </location>
</feature>
<keyword evidence="3" id="KW-1185">Reference proteome</keyword>
<sequence>MEKEALAGWNQQAHHHQTQVEAVRQSPEPSQRGASDVSSTSSSCHQSQEHHTDERRGEELDVKPMAEFSGEGEGH</sequence>
<accession>A0AA47MKG8</accession>
<feature type="compositionally biased region" description="Basic and acidic residues" evidence="1">
    <location>
        <begin position="47"/>
        <end position="64"/>
    </location>
</feature>
<dbReference type="AlphaFoldDB" id="A0AA47MKG8"/>
<evidence type="ECO:0000313" key="3">
    <source>
        <dbReference type="Proteomes" id="UP001174136"/>
    </source>
</evidence>
<name>A0AA47MKG8_MERPO</name>
<feature type="compositionally biased region" description="Low complexity" evidence="1">
    <location>
        <begin position="35"/>
        <end position="46"/>
    </location>
</feature>
<reference evidence="2" key="1">
    <citation type="journal article" date="2023" name="Front. Mar. Sci.">
        <title>A new Merluccius polli reference genome to investigate the effects of global change in West African waters.</title>
        <authorList>
            <person name="Mateo J.L."/>
            <person name="Blanco-Fernandez C."/>
            <person name="Garcia-Vazquez E."/>
            <person name="Machado-Schiaffino G."/>
        </authorList>
    </citation>
    <scope>NUCLEOTIDE SEQUENCE</scope>
    <source>
        <strain evidence="2">C29</strain>
        <tissue evidence="2">Fin</tissue>
    </source>
</reference>
<evidence type="ECO:0000313" key="2">
    <source>
        <dbReference type="EMBL" id="KAK0141780.1"/>
    </source>
</evidence>